<name>A0A494XQ20_9BURK</name>
<dbReference type="Proteomes" id="UP000280434">
    <property type="component" value="Unassembled WGS sequence"/>
</dbReference>
<organism evidence="1 2">
    <name type="scientific">Trinickia fusca</name>
    <dbReference type="NCBI Taxonomy" id="2419777"/>
    <lineage>
        <taxon>Bacteria</taxon>
        <taxon>Pseudomonadati</taxon>
        <taxon>Pseudomonadota</taxon>
        <taxon>Betaproteobacteria</taxon>
        <taxon>Burkholderiales</taxon>
        <taxon>Burkholderiaceae</taxon>
        <taxon>Trinickia</taxon>
    </lineage>
</organism>
<gene>
    <name evidence="1" type="ORF">D7S89_04405</name>
</gene>
<keyword evidence="2" id="KW-1185">Reference proteome</keyword>
<dbReference type="AlphaFoldDB" id="A0A494XQ20"/>
<sequence>MSASCPRFSICSLLSCMLNPTTWVMPIGADVPFVRFKDSHDFELQFPVGQHRRSRTWPRHERRGRICGPGVR</sequence>
<comment type="caution">
    <text evidence="1">The sequence shown here is derived from an EMBL/GenBank/DDBJ whole genome shotgun (WGS) entry which is preliminary data.</text>
</comment>
<dbReference type="EMBL" id="RBZV01000001">
    <property type="protein sequence ID" value="RKP52735.1"/>
    <property type="molecule type" value="Genomic_DNA"/>
</dbReference>
<evidence type="ECO:0000313" key="1">
    <source>
        <dbReference type="EMBL" id="RKP52735.1"/>
    </source>
</evidence>
<proteinExistence type="predicted"/>
<reference evidence="1 2" key="1">
    <citation type="submission" date="2018-10" db="EMBL/GenBank/DDBJ databases">
        <title>Paraburkholderia sp. 7MK8-2, isolated from soil.</title>
        <authorList>
            <person name="Gao Z.-H."/>
            <person name="Qiu L.-H."/>
        </authorList>
    </citation>
    <scope>NUCLEOTIDE SEQUENCE [LARGE SCALE GENOMIC DNA]</scope>
    <source>
        <strain evidence="1 2">7MK8-2</strain>
    </source>
</reference>
<protein>
    <submittedName>
        <fullName evidence="1">Uncharacterized protein</fullName>
    </submittedName>
</protein>
<accession>A0A494XQ20</accession>
<evidence type="ECO:0000313" key="2">
    <source>
        <dbReference type="Proteomes" id="UP000280434"/>
    </source>
</evidence>